<gene>
    <name evidence="3" type="ORF">RFI_06775</name>
</gene>
<dbReference type="GO" id="GO:0004252">
    <property type="term" value="F:serine-type endopeptidase activity"/>
    <property type="evidence" value="ECO:0007669"/>
    <property type="project" value="TreeGrafter"/>
</dbReference>
<proteinExistence type="predicted"/>
<feature type="domain" description="Peptidase S9 prolyl oligopeptidase catalytic" evidence="2">
    <location>
        <begin position="2"/>
        <end position="189"/>
    </location>
</feature>
<dbReference type="Pfam" id="PF00326">
    <property type="entry name" value="Peptidase_S9"/>
    <property type="match status" value="1"/>
</dbReference>
<evidence type="ECO:0000259" key="2">
    <source>
        <dbReference type="Pfam" id="PF00326"/>
    </source>
</evidence>
<evidence type="ECO:0000313" key="3">
    <source>
        <dbReference type="EMBL" id="ETO30344.1"/>
    </source>
</evidence>
<protein>
    <submittedName>
        <fullName evidence="3">N-acylaminoacyl-peptide hydrolase isoform 4</fullName>
    </submittedName>
</protein>
<evidence type="ECO:0000313" key="4">
    <source>
        <dbReference type="Proteomes" id="UP000023152"/>
    </source>
</evidence>
<reference evidence="3 4" key="1">
    <citation type="journal article" date="2013" name="Curr. Biol.">
        <title>The Genome of the Foraminiferan Reticulomyxa filosa.</title>
        <authorList>
            <person name="Glockner G."/>
            <person name="Hulsmann N."/>
            <person name="Schleicher M."/>
            <person name="Noegel A.A."/>
            <person name="Eichinger L."/>
            <person name="Gallinger C."/>
            <person name="Pawlowski J."/>
            <person name="Sierra R."/>
            <person name="Euteneuer U."/>
            <person name="Pillet L."/>
            <person name="Moustafa A."/>
            <person name="Platzer M."/>
            <person name="Groth M."/>
            <person name="Szafranski K."/>
            <person name="Schliwa M."/>
        </authorList>
    </citation>
    <scope>NUCLEOTIDE SEQUENCE [LARGE SCALE GENOMIC DNA]</scope>
</reference>
<keyword evidence="1 3" id="KW-0378">Hydrolase</keyword>
<dbReference type="InterPro" id="IPR001375">
    <property type="entry name" value="Peptidase_S9_cat"/>
</dbReference>
<dbReference type="SUPFAM" id="SSF53474">
    <property type="entry name" value="alpha/beta-Hydrolases"/>
    <property type="match status" value="1"/>
</dbReference>
<dbReference type="OMA" id="TYPESTH"/>
<dbReference type="PANTHER" id="PTHR42776">
    <property type="entry name" value="SERINE PEPTIDASE S9 FAMILY MEMBER"/>
    <property type="match status" value="1"/>
</dbReference>
<dbReference type="InterPro" id="IPR029058">
    <property type="entry name" value="AB_hydrolase_fold"/>
</dbReference>
<dbReference type="AlphaFoldDB" id="X6NWZ0"/>
<dbReference type="GO" id="GO:0006508">
    <property type="term" value="P:proteolysis"/>
    <property type="evidence" value="ECO:0007669"/>
    <property type="project" value="InterPro"/>
</dbReference>
<accession>X6NWZ0</accession>
<evidence type="ECO:0000256" key="1">
    <source>
        <dbReference type="ARBA" id="ARBA00022801"/>
    </source>
</evidence>
<name>X6NWZ0_RETFI</name>
<comment type="caution">
    <text evidence="3">The sequence shown here is derived from an EMBL/GenBank/DDBJ whole genome shotgun (WGS) entry which is preliminary data.</text>
</comment>
<keyword evidence="4" id="KW-1185">Reference proteome</keyword>
<dbReference type="OrthoDB" id="416344at2759"/>
<dbReference type="Proteomes" id="UP000023152">
    <property type="component" value="Unassembled WGS sequence"/>
</dbReference>
<dbReference type="Gene3D" id="3.40.50.1820">
    <property type="entry name" value="alpha/beta hydrolase"/>
    <property type="match status" value="1"/>
</dbReference>
<dbReference type="EMBL" id="ASPP01005527">
    <property type="protein sequence ID" value="ETO30344.1"/>
    <property type="molecule type" value="Genomic_DNA"/>
</dbReference>
<organism evidence="3 4">
    <name type="scientific">Reticulomyxa filosa</name>
    <dbReference type="NCBI Taxonomy" id="46433"/>
    <lineage>
        <taxon>Eukaryota</taxon>
        <taxon>Sar</taxon>
        <taxon>Rhizaria</taxon>
        <taxon>Retaria</taxon>
        <taxon>Foraminifera</taxon>
        <taxon>Monothalamids</taxon>
        <taxon>Reticulomyxidae</taxon>
        <taxon>Reticulomyxa</taxon>
    </lineage>
</organism>
<sequence length="201" mass="22402">MKGHIGRKDIDDCMTCLKTLKKSGLLPSSNTPLRQVIVGGSHGGFITGHAIGQFPDVFDCAVARNPVLNLLAEFSSTDIPDWVLAESGLPFNWDESLCQPLKADEAAKLLEVSPVKYVCQVKTPLQIMIGGKDRRVPMDQSIEYFRILKNLNQHVRLLHYPDCQHSLADNVEQSTDAWCNVMAFIHHYVRGNGRRSIQSTS</sequence>
<dbReference type="PANTHER" id="PTHR42776:SF4">
    <property type="entry name" value="ACYLAMINO-ACID-RELEASING ENZYME"/>
    <property type="match status" value="1"/>
</dbReference>